<keyword evidence="2" id="KW-1185">Reference proteome</keyword>
<reference evidence="1" key="1">
    <citation type="submission" date="2021-01" db="EMBL/GenBank/DDBJ databases">
        <title>Modified the classification status of verrucomicrobia.</title>
        <authorList>
            <person name="Feng X."/>
        </authorList>
    </citation>
    <scope>NUCLEOTIDE SEQUENCE</scope>
    <source>
        <strain evidence="1">KCTC 22041</strain>
    </source>
</reference>
<accession>A0A934S897</accession>
<gene>
    <name evidence="1" type="ORF">JIN85_09550</name>
</gene>
<dbReference type="Proteomes" id="UP000603141">
    <property type="component" value="Unassembled WGS sequence"/>
</dbReference>
<protein>
    <recommendedName>
        <fullName evidence="3">DUF4375 domain-containing protein</fullName>
    </recommendedName>
</protein>
<name>A0A934S897_9BACT</name>
<organism evidence="1 2">
    <name type="scientific">Luteolibacter pohnpeiensis</name>
    <dbReference type="NCBI Taxonomy" id="454153"/>
    <lineage>
        <taxon>Bacteria</taxon>
        <taxon>Pseudomonadati</taxon>
        <taxon>Verrucomicrobiota</taxon>
        <taxon>Verrucomicrobiia</taxon>
        <taxon>Verrucomicrobiales</taxon>
        <taxon>Verrucomicrobiaceae</taxon>
        <taxon>Luteolibacter</taxon>
    </lineage>
</organism>
<sequence length="184" mass="21253">MRIREESIVVTAYIFQKMRGHWVMIVLTFLALLSCGKNHPTNISEMTESEEIGAYAKFTIDRIPHGARVNGAYPGMTFEESAYADMYYFWQGTIINSGNVAGYFSWLEDRRADLEALGATGCLKALENLRPLYEQAVRDGRTKDWELGDAAYRQKIEELEEPAFEDDWDRLFLEFGRKHFTLTE</sequence>
<evidence type="ECO:0008006" key="3">
    <source>
        <dbReference type="Google" id="ProtNLM"/>
    </source>
</evidence>
<dbReference type="AlphaFoldDB" id="A0A934S897"/>
<evidence type="ECO:0000313" key="1">
    <source>
        <dbReference type="EMBL" id="MBK1882661.1"/>
    </source>
</evidence>
<dbReference type="PROSITE" id="PS51257">
    <property type="entry name" value="PROKAR_LIPOPROTEIN"/>
    <property type="match status" value="1"/>
</dbReference>
<evidence type="ECO:0000313" key="2">
    <source>
        <dbReference type="Proteomes" id="UP000603141"/>
    </source>
</evidence>
<comment type="caution">
    <text evidence="1">The sequence shown here is derived from an EMBL/GenBank/DDBJ whole genome shotgun (WGS) entry which is preliminary data.</text>
</comment>
<dbReference type="EMBL" id="JAENIJ010000012">
    <property type="protein sequence ID" value="MBK1882661.1"/>
    <property type="molecule type" value="Genomic_DNA"/>
</dbReference>
<dbReference type="RefSeq" id="WP_200270003.1">
    <property type="nucleotide sequence ID" value="NZ_JAENIJ010000012.1"/>
</dbReference>
<proteinExistence type="predicted"/>